<protein>
    <recommendedName>
        <fullName evidence="4">Retrotransposon gag protein</fullName>
    </recommendedName>
</protein>
<evidence type="ECO:0000313" key="3">
    <source>
        <dbReference type="Proteomes" id="UP001289374"/>
    </source>
</evidence>
<sequence>MSMLGILVKGRSLTIDKVNLNLIPKSRRHRLRKEIKQLKGETSTSSTSKVDFELDVPTYSESEEVMAQNSEQTINEMTSLDLNQQPLCIEYPNLDVDFEVKYGFIQVLPTFRGLAGEDPHKNLKEFHVVCSGMRPQGVTEEQVKLRAFPFILVTKQKIGFTPYLREPLLVGTNSRNNFLTTTSPLPEQQTSGKTSVEYNNFRVKVSLSIGEDSSRGIQQVKACGICTFSGHFTDACPTLQEEPTMHANVDTRASIQNLESQVSQLASSVSRLEFQGKLPSQTIINPKQNVSAIIVCNEKELQFENSIRRGQAQQDKTEDSIERGHVEQGKTGEELKILPKQAEKSNLTHKEHPKMFCA</sequence>
<organism evidence="2 3">
    <name type="scientific">Sesamum angolense</name>
    <dbReference type="NCBI Taxonomy" id="2727404"/>
    <lineage>
        <taxon>Eukaryota</taxon>
        <taxon>Viridiplantae</taxon>
        <taxon>Streptophyta</taxon>
        <taxon>Embryophyta</taxon>
        <taxon>Tracheophyta</taxon>
        <taxon>Spermatophyta</taxon>
        <taxon>Magnoliopsida</taxon>
        <taxon>eudicotyledons</taxon>
        <taxon>Gunneridae</taxon>
        <taxon>Pentapetalae</taxon>
        <taxon>asterids</taxon>
        <taxon>lamiids</taxon>
        <taxon>Lamiales</taxon>
        <taxon>Pedaliaceae</taxon>
        <taxon>Sesamum</taxon>
    </lineage>
</organism>
<dbReference type="EMBL" id="JACGWL010000009">
    <property type="protein sequence ID" value="KAK4394805.1"/>
    <property type="molecule type" value="Genomic_DNA"/>
</dbReference>
<dbReference type="Proteomes" id="UP001289374">
    <property type="component" value="Unassembled WGS sequence"/>
</dbReference>
<feature type="region of interest" description="Disordered" evidence="1">
    <location>
        <begin position="308"/>
        <end position="331"/>
    </location>
</feature>
<dbReference type="AlphaFoldDB" id="A0AAE2BRG6"/>
<evidence type="ECO:0000256" key="1">
    <source>
        <dbReference type="SAM" id="MobiDB-lite"/>
    </source>
</evidence>
<gene>
    <name evidence="2" type="ORF">Sango_1634800</name>
</gene>
<evidence type="ECO:0000313" key="2">
    <source>
        <dbReference type="EMBL" id="KAK4394805.1"/>
    </source>
</evidence>
<proteinExistence type="predicted"/>
<reference evidence="2" key="2">
    <citation type="journal article" date="2024" name="Plant">
        <title>Genomic evolution and insights into agronomic trait innovations of Sesamum species.</title>
        <authorList>
            <person name="Miao H."/>
            <person name="Wang L."/>
            <person name="Qu L."/>
            <person name="Liu H."/>
            <person name="Sun Y."/>
            <person name="Le M."/>
            <person name="Wang Q."/>
            <person name="Wei S."/>
            <person name="Zheng Y."/>
            <person name="Lin W."/>
            <person name="Duan Y."/>
            <person name="Cao H."/>
            <person name="Xiong S."/>
            <person name="Wang X."/>
            <person name="Wei L."/>
            <person name="Li C."/>
            <person name="Ma Q."/>
            <person name="Ju M."/>
            <person name="Zhao R."/>
            <person name="Li G."/>
            <person name="Mu C."/>
            <person name="Tian Q."/>
            <person name="Mei H."/>
            <person name="Zhang T."/>
            <person name="Gao T."/>
            <person name="Zhang H."/>
        </authorList>
    </citation>
    <scope>NUCLEOTIDE SEQUENCE</scope>
    <source>
        <strain evidence="2">K16</strain>
    </source>
</reference>
<keyword evidence="3" id="KW-1185">Reference proteome</keyword>
<feature type="compositionally biased region" description="Basic and acidic residues" evidence="1">
    <location>
        <begin position="315"/>
        <end position="331"/>
    </location>
</feature>
<reference evidence="2" key="1">
    <citation type="submission" date="2020-06" db="EMBL/GenBank/DDBJ databases">
        <authorList>
            <person name="Li T."/>
            <person name="Hu X."/>
            <person name="Zhang T."/>
            <person name="Song X."/>
            <person name="Zhang H."/>
            <person name="Dai N."/>
            <person name="Sheng W."/>
            <person name="Hou X."/>
            <person name="Wei L."/>
        </authorList>
    </citation>
    <scope>NUCLEOTIDE SEQUENCE</scope>
    <source>
        <strain evidence="2">K16</strain>
        <tissue evidence="2">Leaf</tissue>
    </source>
</reference>
<name>A0AAE2BRG6_9LAMI</name>
<comment type="caution">
    <text evidence="2">The sequence shown here is derived from an EMBL/GenBank/DDBJ whole genome shotgun (WGS) entry which is preliminary data.</text>
</comment>
<accession>A0AAE2BRG6</accession>
<evidence type="ECO:0008006" key="4">
    <source>
        <dbReference type="Google" id="ProtNLM"/>
    </source>
</evidence>